<name>A0AAP0KE93_9MAGN</name>
<dbReference type="PANTHER" id="PTHR46366:SF1">
    <property type="entry name" value="PDZ DOMAIN-CONTAINING PROTEIN C1685.05"/>
    <property type="match status" value="1"/>
</dbReference>
<dbReference type="InterPro" id="IPR003347">
    <property type="entry name" value="JmjC_dom"/>
</dbReference>
<dbReference type="InterPro" id="IPR036770">
    <property type="entry name" value="Ankyrin_rpt-contain_sf"/>
</dbReference>
<gene>
    <name evidence="2" type="ORF">Syun_009330</name>
</gene>
<proteinExistence type="predicted"/>
<evidence type="ECO:0000313" key="3">
    <source>
        <dbReference type="Proteomes" id="UP001420932"/>
    </source>
</evidence>
<dbReference type="Pfam" id="PF02373">
    <property type="entry name" value="JmjC"/>
    <property type="match status" value="1"/>
</dbReference>
<dbReference type="PANTHER" id="PTHR46366">
    <property type="entry name" value="PRO-APOPTOTIC SERINE PROTEASE NMA111"/>
    <property type="match status" value="1"/>
</dbReference>
<dbReference type="SUPFAM" id="SSF48403">
    <property type="entry name" value="Ankyrin repeat"/>
    <property type="match status" value="1"/>
</dbReference>
<dbReference type="EMBL" id="JBBNAF010000004">
    <property type="protein sequence ID" value="KAK9151021.1"/>
    <property type="molecule type" value="Genomic_DNA"/>
</dbReference>
<evidence type="ECO:0000313" key="2">
    <source>
        <dbReference type="EMBL" id="KAK9151021.1"/>
    </source>
</evidence>
<organism evidence="2 3">
    <name type="scientific">Stephania yunnanensis</name>
    <dbReference type="NCBI Taxonomy" id="152371"/>
    <lineage>
        <taxon>Eukaryota</taxon>
        <taxon>Viridiplantae</taxon>
        <taxon>Streptophyta</taxon>
        <taxon>Embryophyta</taxon>
        <taxon>Tracheophyta</taxon>
        <taxon>Spermatophyta</taxon>
        <taxon>Magnoliopsida</taxon>
        <taxon>Ranunculales</taxon>
        <taxon>Menispermaceae</taxon>
        <taxon>Menispermoideae</taxon>
        <taxon>Cissampelideae</taxon>
        <taxon>Stephania</taxon>
    </lineage>
</organism>
<protein>
    <recommendedName>
        <fullName evidence="1">JmjC domain-containing protein</fullName>
    </recommendedName>
</protein>
<dbReference type="SUPFAM" id="SSF51197">
    <property type="entry name" value="Clavaminate synthase-like"/>
    <property type="match status" value="1"/>
</dbReference>
<evidence type="ECO:0000259" key="1">
    <source>
        <dbReference type="Pfam" id="PF02373"/>
    </source>
</evidence>
<keyword evidence="3" id="KW-1185">Reference proteome</keyword>
<dbReference type="AlphaFoldDB" id="A0AAP0KE93"/>
<accession>A0AAP0KE93</accession>
<reference evidence="2 3" key="1">
    <citation type="submission" date="2024-01" db="EMBL/GenBank/DDBJ databases">
        <title>Genome assemblies of Stephania.</title>
        <authorList>
            <person name="Yang L."/>
        </authorList>
    </citation>
    <scope>NUCLEOTIDE SEQUENCE [LARGE SCALE GENOMIC DNA]</scope>
    <source>
        <strain evidence="2">YNDBR</strain>
        <tissue evidence="2">Leaf</tissue>
    </source>
</reference>
<comment type="caution">
    <text evidence="2">The sequence shown here is derived from an EMBL/GenBank/DDBJ whole genome shotgun (WGS) entry which is preliminary data.</text>
</comment>
<dbReference type="Gene3D" id="2.60.120.650">
    <property type="entry name" value="Cupin"/>
    <property type="match status" value="1"/>
</dbReference>
<dbReference type="Proteomes" id="UP001420932">
    <property type="component" value="Unassembled WGS sequence"/>
</dbReference>
<sequence>MAPTFPPKLCFLITVHQILRFVHQISRFDECPFHPLPPPKKIPKSHKFGLGLGLFCLYSSICSSIVSSVFSSPICSSIVSSVSVLRSSRPSVSLRSPPPKSPTPNKSLISFIGSQLSLWSLRLLVVHGSPFSLRLPLSALSLSLLSFVRALTLTSPLASINVAAIADAGDLASAISPSLILRDLLQVTRLIDQRYGNFMLPCSVSIHDVFFLSTPVGKSLIVVLDQGIPGHDLDVTFACLRYACFAVEMFVKGLVASLLEIDYHVCLKTVLLKVHCTGTVCLEASSGGSFKPANRSTFGECRSFAGSAIRITAINGDIELVRELLKIDSSLCSLKDRDERTPIHLAAMKGRIVEGVYFPLLFIRIKPWTFVQQLGEAVFIPAGCPHQLQNLKAASGTKGGSSSSPVIDWQGQAVALNVGSKSSSASAFFLPLERISTS</sequence>
<feature type="domain" description="JmjC" evidence="1">
    <location>
        <begin position="362"/>
        <end position="393"/>
    </location>
</feature>